<dbReference type="Gene3D" id="3.40.50.1000">
    <property type="entry name" value="HAD superfamily/HAD-like"/>
    <property type="match status" value="1"/>
</dbReference>
<dbReference type="Pfam" id="PF00702">
    <property type="entry name" value="Hydrolase"/>
    <property type="match status" value="1"/>
</dbReference>
<dbReference type="SFLD" id="SFLDG01129">
    <property type="entry name" value="C1.5:_HAD__Beta-PGM__Phosphata"/>
    <property type="match status" value="1"/>
</dbReference>
<evidence type="ECO:0000313" key="1">
    <source>
        <dbReference type="EMBL" id="AWI27114.1"/>
    </source>
</evidence>
<dbReference type="Proteomes" id="UP000244937">
    <property type="component" value="Chromosome"/>
</dbReference>
<dbReference type="InterPro" id="IPR023214">
    <property type="entry name" value="HAD_sf"/>
</dbReference>
<accession>A0A2S1SL24</accession>
<dbReference type="KEGG" id="fpal:HYN49_15050"/>
<name>A0A2S1SL24_9FLAO</name>
<dbReference type="InterPro" id="IPR023198">
    <property type="entry name" value="PGP-like_dom2"/>
</dbReference>
<dbReference type="NCBIfam" id="TIGR01509">
    <property type="entry name" value="HAD-SF-IA-v3"/>
    <property type="match status" value="1"/>
</dbReference>
<dbReference type="CDD" id="cd02603">
    <property type="entry name" value="HAD_sEH-N_like"/>
    <property type="match status" value="1"/>
</dbReference>
<dbReference type="PANTHER" id="PTHR43611">
    <property type="entry name" value="ALPHA-D-GLUCOSE 1-PHOSPHATE PHOSPHATASE"/>
    <property type="match status" value="1"/>
</dbReference>
<dbReference type="SFLD" id="SFLDS00003">
    <property type="entry name" value="Haloacid_Dehalogenase"/>
    <property type="match status" value="1"/>
</dbReference>
<dbReference type="EMBL" id="CP029187">
    <property type="protein sequence ID" value="AWI27114.1"/>
    <property type="molecule type" value="Genomic_DNA"/>
</dbReference>
<dbReference type="SUPFAM" id="SSF56784">
    <property type="entry name" value="HAD-like"/>
    <property type="match status" value="1"/>
</dbReference>
<dbReference type="PANTHER" id="PTHR43611:SF3">
    <property type="entry name" value="FLAVIN MONONUCLEOTIDE HYDROLASE 1, CHLOROPLATIC"/>
    <property type="match status" value="1"/>
</dbReference>
<dbReference type="Gene3D" id="1.10.150.240">
    <property type="entry name" value="Putative phosphatase, domain 2"/>
    <property type="match status" value="1"/>
</dbReference>
<dbReference type="RefSeq" id="WP_108904883.1">
    <property type="nucleotide sequence ID" value="NZ_CP029187.1"/>
</dbReference>
<dbReference type="OrthoDB" id="9797415at2"/>
<reference evidence="1 2" key="1">
    <citation type="submission" date="2018-05" db="EMBL/GenBank/DDBJ databases">
        <title>Genome sequencing of Flavobacterium sp. HYN0049.</title>
        <authorList>
            <person name="Yi H."/>
            <person name="Baek C."/>
        </authorList>
    </citation>
    <scope>NUCLEOTIDE SEQUENCE [LARGE SCALE GENOMIC DNA]</scope>
    <source>
        <strain evidence="1 2">HYN0049</strain>
    </source>
</reference>
<sequence>MINTIIFDFGDVLINLDKETSLNEFKKLGLDGPNPELLKLNDDFERGKITEDQFLEGFRKNLPNASIDQIKAAWNSIIGDFPLYRLEFLQLLSTKYRLFLLTNTDIIHMENFEDQVGMSFASDFYRCFEKVYYSHEMGMRKPDESIFNFILKKHDLSPKRTLFVDDKKENTDAAAALGINVWNLQPDEDVVNLFEKKFMVVDA</sequence>
<gene>
    <name evidence="1" type="ORF">HYN49_15050</name>
</gene>
<evidence type="ECO:0000313" key="2">
    <source>
        <dbReference type="Proteomes" id="UP000244937"/>
    </source>
</evidence>
<protein>
    <submittedName>
        <fullName evidence="1">Haloacid dehalogenase</fullName>
    </submittedName>
</protein>
<keyword evidence="2" id="KW-1185">Reference proteome</keyword>
<dbReference type="AlphaFoldDB" id="A0A2S1SL24"/>
<proteinExistence type="predicted"/>
<organism evidence="1 2">
    <name type="scientific">Flavobacterium pallidum</name>
    <dbReference type="NCBI Taxonomy" id="2172098"/>
    <lineage>
        <taxon>Bacteria</taxon>
        <taxon>Pseudomonadati</taxon>
        <taxon>Bacteroidota</taxon>
        <taxon>Flavobacteriia</taxon>
        <taxon>Flavobacteriales</taxon>
        <taxon>Flavobacteriaceae</taxon>
        <taxon>Flavobacterium</taxon>
    </lineage>
</organism>
<dbReference type="InterPro" id="IPR036412">
    <property type="entry name" value="HAD-like_sf"/>
</dbReference>
<dbReference type="InterPro" id="IPR006439">
    <property type="entry name" value="HAD-SF_hydro_IA"/>
</dbReference>